<feature type="transmembrane region" description="Helical" evidence="1">
    <location>
        <begin position="12"/>
        <end position="30"/>
    </location>
</feature>
<dbReference type="AlphaFoldDB" id="A0A371NW01"/>
<dbReference type="Proteomes" id="UP000262172">
    <property type="component" value="Unassembled WGS sequence"/>
</dbReference>
<protein>
    <recommendedName>
        <fullName evidence="4">DUF2029 domain-containing protein</fullName>
    </recommendedName>
</protein>
<keyword evidence="1" id="KW-0472">Membrane</keyword>
<keyword evidence="3" id="KW-1185">Reference proteome</keyword>
<feature type="transmembrane region" description="Helical" evidence="1">
    <location>
        <begin position="162"/>
        <end position="188"/>
    </location>
</feature>
<keyword evidence="1" id="KW-1133">Transmembrane helix</keyword>
<proteinExistence type="predicted"/>
<feature type="transmembrane region" description="Helical" evidence="1">
    <location>
        <begin position="299"/>
        <end position="318"/>
    </location>
</feature>
<evidence type="ECO:0008006" key="4">
    <source>
        <dbReference type="Google" id="ProtNLM"/>
    </source>
</evidence>
<feature type="transmembrane region" description="Helical" evidence="1">
    <location>
        <begin position="89"/>
        <end position="112"/>
    </location>
</feature>
<name>A0A371NW01_9MICO</name>
<evidence type="ECO:0000256" key="1">
    <source>
        <dbReference type="SAM" id="Phobius"/>
    </source>
</evidence>
<reference evidence="2 3" key="1">
    <citation type="submission" date="2018-08" db="EMBL/GenBank/DDBJ databases">
        <title>Isolation, diversity and antifungal activity of Actinobacteria from cow dung.</title>
        <authorList>
            <person name="Ling L."/>
        </authorList>
    </citation>
    <scope>NUCLEOTIDE SEQUENCE [LARGE SCALE GENOMIC DNA]</scope>
    <source>
        <strain evidence="2 3">NEAU-LLE</strain>
    </source>
</reference>
<feature type="transmembrane region" description="Helical" evidence="1">
    <location>
        <begin position="124"/>
        <end position="142"/>
    </location>
</feature>
<accession>A0A371NW01</accession>
<evidence type="ECO:0000313" key="2">
    <source>
        <dbReference type="EMBL" id="REJ06670.1"/>
    </source>
</evidence>
<feature type="transmembrane region" description="Helical" evidence="1">
    <location>
        <begin position="270"/>
        <end position="292"/>
    </location>
</feature>
<feature type="transmembrane region" description="Helical" evidence="1">
    <location>
        <begin position="324"/>
        <end position="340"/>
    </location>
</feature>
<gene>
    <name evidence="2" type="ORF">DY023_05545</name>
</gene>
<sequence>MRARLRPGTIALWSTFVLVHVIVAWFGWVLPSQPMGDVVLVYQPWSHSALTGGAIVGVTEPWVYPQLALIPMILAHLLATPLVGSLGALGAYLIAWAVLVTVLDLVGFAVLVGRGRTHRRRVAGWFWCGALLLLGPIAMYRLDTVTVPLAVIGGLWLATRPAIGAALLTVGAWIKIWPAALVLAAVIAVKQRMRILLTAAAVTAGIVVLLFLLGADRELFGFLGQQTGRGLQIEAVAATPFLWLALAGKASIAYSFDILTFQIEAPGADVISAVLTPLMVLAVVSVAVLGAMKAARGAAWQRLFPPLALTLVTVLIVTNKVGSPQFQTWLIAPVILWVVLDRARAATPALLVLGLCALTFLVYPLSYDALLRAEPLPVLLLSIRNILLVILAAVGVASLLRVPAEARSR</sequence>
<feature type="transmembrane region" description="Helical" evidence="1">
    <location>
        <begin position="378"/>
        <end position="400"/>
    </location>
</feature>
<comment type="caution">
    <text evidence="2">The sequence shown here is derived from an EMBL/GenBank/DDBJ whole genome shotgun (WGS) entry which is preliminary data.</text>
</comment>
<keyword evidence="1" id="KW-0812">Transmembrane</keyword>
<feature type="transmembrane region" description="Helical" evidence="1">
    <location>
        <begin position="195"/>
        <end position="215"/>
    </location>
</feature>
<dbReference type="OrthoDB" id="581198at2"/>
<feature type="transmembrane region" description="Helical" evidence="1">
    <location>
        <begin position="347"/>
        <end position="366"/>
    </location>
</feature>
<dbReference type="EMBL" id="QUAB01000033">
    <property type="protein sequence ID" value="REJ06670.1"/>
    <property type="molecule type" value="Genomic_DNA"/>
</dbReference>
<evidence type="ECO:0000313" key="3">
    <source>
        <dbReference type="Proteomes" id="UP000262172"/>
    </source>
</evidence>
<organism evidence="2 3">
    <name type="scientific">Microbacterium bovistercoris</name>
    <dbReference type="NCBI Taxonomy" id="2293570"/>
    <lineage>
        <taxon>Bacteria</taxon>
        <taxon>Bacillati</taxon>
        <taxon>Actinomycetota</taxon>
        <taxon>Actinomycetes</taxon>
        <taxon>Micrococcales</taxon>
        <taxon>Microbacteriaceae</taxon>
        <taxon>Microbacterium</taxon>
    </lineage>
</organism>